<keyword evidence="1" id="KW-0812">Transmembrane</keyword>
<name>A0ABV8LPB5_9ACTN</name>
<evidence type="ECO:0000313" key="2">
    <source>
        <dbReference type="EMBL" id="MFC4132132.1"/>
    </source>
</evidence>
<evidence type="ECO:0000313" key="3">
    <source>
        <dbReference type="Proteomes" id="UP001595816"/>
    </source>
</evidence>
<reference evidence="3" key="1">
    <citation type="journal article" date="2019" name="Int. J. Syst. Evol. Microbiol.">
        <title>The Global Catalogue of Microorganisms (GCM) 10K type strain sequencing project: providing services to taxonomists for standard genome sequencing and annotation.</title>
        <authorList>
            <consortium name="The Broad Institute Genomics Platform"/>
            <consortium name="The Broad Institute Genome Sequencing Center for Infectious Disease"/>
            <person name="Wu L."/>
            <person name="Ma J."/>
        </authorList>
    </citation>
    <scope>NUCLEOTIDE SEQUENCE [LARGE SCALE GENOMIC DNA]</scope>
    <source>
        <strain evidence="3">CGMCC 4.7289</strain>
    </source>
</reference>
<dbReference type="Proteomes" id="UP001595816">
    <property type="component" value="Unassembled WGS sequence"/>
</dbReference>
<evidence type="ECO:0000256" key="1">
    <source>
        <dbReference type="SAM" id="Phobius"/>
    </source>
</evidence>
<comment type="caution">
    <text evidence="2">The sequence shown here is derived from an EMBL/GenBank/DDBJ whole genome shotgun (WGS) entry which is preliminary data.</text>
</comment>
<dbReference type="RefSeq" id="WP_253753821.1">
    <property type="nucleotide sequence ID" value="NZ_JAMZDZ010000001.1"/>
</dbReference>
<gene>
    <name evidence="2" type="ORF">ACFOZ4_16095</name>
</gene>
<feature type="transmembrane region" description="Helical" evidence="1">
    <location>
        <begin position="20"/>
        <end position="44"/>
    </location>
</feature>
<dbReference type="EMBL" id="JBHSAY010000009">
    <property type="protein sequence ID" value="MFC4132132.1"/>
    <property type="molecule type" value="Genomic_DNA"/>
</dbReference>
<protein>
    <recommendedName>
        <fullName evidence="4">Mercuric ion transport protein</fullName>
    </recommendedName>
</protein>
<proteinExistence type="predicted"/>
<keyword evidence="1" id="KW-0472">Membrane</keyword>
<keyword evidence="3" id="KW-1185">Reference proteome</keyword>
<keyword evidence="1" id="KW-1133">Transmembrane helix</keyword>
<organism evidence="2 3">
    <name type="scientific">Hamadaea flava</name>
    <dbReference type="NCBI Taxonomy" id="1742688"/>
    <lineage>
        <taxon>Bacteria</taxon>
        <taxon>Bacillati</taxon>
        <taxon>Actinomycetota</taxon>
        <taxon>Actinomycetes</taxon>
        <taxon>Micromonosporales</taxon>
        <taxon>Micromonosporaceae</taxon>
        <taxon>Hamadaea</taxon>
    </lineage>
</organism>
<feature type="transmembrane region" description="Helical" evidence="1">
    <location>
        <begin position="50"/>
        <end position="69"/>
    </location>
</feature>
<sequence length="88" mass="8581">MTSPLTQLRKVLPGSLGSLAGLACLLCCAIPFLLAAGVLGGAGWAALGQILPGIALVLAAAAGLAWWWARQRPAHAAGCAGGDCGGST</sequence>
<evidence type="ECO:0008006" key="4">
    <source>
        <dbReference type="Google" id="ProtNLM"/>
    </source>
</evidence>
<accession>A0ABV8LPB5</accession>